<dbReference type="InterPro" id="IPR025852">
    <property type="entry name" value="SM_dom_ATX"/>
</dbReference>
<feature type="domain" description="Ataxin 2 SM" evidence="2">
    <location>
        <begin position="56"/>
        <end position="135"/>
    </location>
</feature>
<dbReference type="GO" id="GO:0034063">
    <property type="term" value="P:stress granule assembly"/>
    <property type="evidence" value="ECO:0007669"/>
    <property type="project" value="TreeGrafter"/>
</dbReference>
<dbReference type="AlphaFoldDB" id="A0A328D972"/>
<dbReference type="GO" id="GO:0010494">
    <property type="term" value="C:cytoplasmic stress granule"/>
    <property type="evidence" value="ECO:0007669"/>
    <property type="project" value="TreeGrafter"/>
</dbReference>
<dbReference type="Proteomes" id="UP000249390">
    <property type="component" value="Unassembled WGS sequence"/>
</dbReference>
<dbReference type="PANTHER" id="PTHR12854:SF12">
    <property type="entry name" value="POLYADENYLATE-BINDING PROTEIN INTERACTING PROTEIN"/>
    <property type="match status" value="1"/>
</dbReference>
<dbReference type="GO" id="GO:0003729">
    <property type="term" value="F:mRNA binding"/>
    <property type="evidence" value="ECO:0007669"/>
    <property type="project" value="TreeGrafter"/>
</dbReference>
<feature type="compositionally biased region" description="Basic and acidic residues" evidence="1">
    <location>
        <begin position="274"/>
        <end position="287"/>
    </location>
</feature>
<dbReference type="PANTHER" id="PTHR12854">
    <property type="entry name" value="ATAXIN 2-RELATED"/>
    <property type="match status" value="1"/>
</dbReference>
<comment type="caution">
    <text evidence="3">The sequence shown here is derived from an EMBL/GenBank/DDBJ whole genome shotgun (WGS) entry which is preliminary data.</text>
</comment>
<dbReference type="EMBL" id="NQVE01000192">
    <property type="protein sequence ID" value="RAL40968.1"/>
    <property type="molecule type" value="Genomic_DNA"/>
</dbReference>
<protein>
    <recommendedName>
        <fullName evidence="2">Ataxin 2 SM domain-containing protein</fullName>
    </recommendedName>
</protein>
<evidence type="ECO:0000313" key="4">
    <source>
        <dbReference type="Proteomes" id="UP000249390"/>
    </source>
</evidence>
<feature type="region of interest" description="Disordered" evidence="1">
    <location>
        <begin position="263"/>
        <end position="293"/>
    </location>
</feature>
<evidence type="ECO:0000313" key="3">
    <source>
        <dbReference type="EMBL" id="RAL40968.1"/>
    </source>
</evidence>
<evidence type="ECO:0000259" key="2">
    <source>
        <dbReference type="Pfam" id="PF14438"/>
    </source>
</evidence>
<dbReference type="InterPro" id="IPR045117">
    <property type="entry name" value="ATXN2-like"/>
</dbReference>
<evidence type="ECO:0000256" key="1">
    <source>
        <dbReference type="SAM" id="MobiDB-lite"/>
    </source>
</evidence>
<dbReference type="Pfam" id="PF14438">
    <property type="entry name" value="SM-ATX"/>
    <property type="match status" value="1"/>
</dbReference>
<reference evidence="3 4" key="1">
    <citation type="submission" date="2018-06" db="EMBL/GenBank/DDBJ databases">
        <title>The Genome of Cuscuta australis (Dodder) Provides Insight into the Evolution of Plant Parasitism.</title>
        <authorList>
            <person name="Liu H."/>
        </authorList>
    </citation>
    <scope>NUCLEOTIDE SEQUENCE [LARGE SCALE GENOMIC DNA]</scope>
    <source>
        <strain evidence="4">cv. Yunnan</strain>
        <tissue evidence="3">Vines</tissue>
    </source>
</reference>
<proteinExistence type="predicted"/>
<name>A0A328D972_9ASTE</name>
<gene>
    <name evidence="3" type="ORF">DM860_008666</name>
</gene>
<keyword evidence="4" id="KW-1185">Reference proteome</keyword>
<sequence>MQKGNPDPEKRKEKRVAACQCILIHSLSPSIHPNSKDMGCRQGGLAEEANAAAVSDVLLLTTMCIVGLPVDVHVKDGSIYSGIFHTASVDDNNYAIVLKKAMMIKKGSREANVTRGNVIETLMILSEDLAQVVAKGITHPTDHITGYVKGDDGGAVVDDIHSAEDVEREVESLKPNEPNRIRTQESKNNGLTENGEIPVVHKGQILQEVPRSNTHLHVCKSQSNAESTANVCSDSPIVSFEQNINEQHSIENNQSAATPLSRALKDGTSVSDVKSSKVHPDSSHVQHDLVPPRNSICNKAAKESKLNPGAKIFHPSLSNQRAVNPPAMPTMAYVPECCNTVPVATAGPELEISPFAPPRSSFPIKLIQCNNIVAGNSNIDVQYVQPGFGYAGNRTVPTRYTSQYHQLPAGTGYMHPNSENVMVGRLGPVVYVHPVSHGVVQNAPVLSQVPSCPLLNPFQAHLTKHQGNAVTQTLPLCVAPPYIAATQQAYTIPSQVPLSHPSFPVIRLMQVPWSNGYFGPKYA</sequence>
<organism evidence="3 4">
    <name type="scientific">Cuscuta australis</name>
    <dbReference type="NCBI Taxonomy" id="267555"/>
    <lineage>
        <taxon>Eukaryota</taxon>
        <taxon>Viridiplantae</taxon>
        <taxon>Streptophyta</taxon>
        <taxon>Embryophyta</taxon>
        <taxon>Tracheophyta</taxon>
        <taxon>Spermatophyta</taxon>
        <taxon>Magnoliopsida</taxon>
        <taxon>eudicotyledons</taxon>
        <taxon>Gunneridae</taxon>
        <taxon>Pentapetalae</taxon>
        <taxon>asterids</taxon>
        <taxon>lamiids</taxon>
        <taxon>Solanales</taxon>
        <taxon>Convolvulaceae</taxon>
        <taxon>Cuscuteae</taxon>
        <taxon>Cuscuta</taxon>
        <taxon>Cuscuta subgen. Grammica</taxon>
        <taxon>Cuscuta sect. Cleistogrammica</taxon>
    </lineage>
</organism>
<accession>A0A328D972</accession>